<evidence type="ECO:0000256" key="1">
    <source>
        <dbReference type="SAM" id="MobiDB-lite"/>
    </source>
</evidence>
<evidence type="ECO:0000256" key="2">
    <source>
        <dbReference type="SAM" id="SignalP"/>
    </source>
</evidence>
<evidence type="ECO:0000313" key="3">
    <source>
        <dbReference type="EMBL" id="WLQ68716.1"/>
    </source>
</evidence>
<gene>
    <name evidence="3" type="ORF">P8A20_36550</name>
</gene>
<evidence type="ECO:0008006" key="5">
    <source>
        <dbReference type="Google" id="ProtNLM"/>
    </source>
</evidence>
<protein>
    <recommendedName>
        <fullName evidence="5">Small secreted hydrophilic protein</fullName>
    </recommendedName>
</protein>
<evidence type="ECO:0000313" key="4">
    <source>
        <dbReference type="Proteomes" id="UP001224433"/>
    </source>
</evidence>
<sequence>MRNSVLATAGILTAIVLSVSGGAGDLAGPTSGSRIDSQAAVHLVLHDGTSFEAVVSDSGEGPNIAPAVPTSGEGPNVVPASDGEGPNVVPASDGEGPNVVPASDGEGPNVGPSSSGEGPNFAA</sequence>
<keyword evidence="2" id="KW-0732">Signal</keyword>
<organism evidence="3 4">
    <name type="scientific">Streptomyces glycanivorans</name>
    <dbReference type="NCBI Taxonomy" id="3033808"/>
    <lineage>
        <taxon>Bacteria</taxon>
        <taxon>Bacillati</taxon>
        <taxon>Actinomycetota</taxon>
        <taxon>Actinomycetes</taxon>
        <taxon>Kitasatosporales</taxon>
        <taxon>Streptomycetaceae</taxon>
        <taxon>Streptomyces</taxon>
    </lineage>
</organism>
<feature type="chain" id="PRO_5046841694" description="Small secreted hydrophilic protein" evidence="2">
    <location>
        <begin position="24"/>
        <end position="123"/>
    </location>
</feature>
<accession>A0ABY9JRP6</accession>
<feature type="region of interest" description="Disordered" evidence="1">
    <location>
        <begin position="53"/>
        <end position="123"/>
    </location>
</feature>
<proteinExistence type="predicted"/>
<reference evidence="3 4" key="1">
    <citation type="submission" date="2023-03" db="EMBL/GenBank/DDBJ databases">
        <title>Isolation and description of six Streptomyces strains from soil environments, able to metabolize different microbial glucans.</title>
        <authorList>
            <person name="Widen T."/>
            <person name="Larsbrink J."/>
        </authorList>
    </citation>
    <scope>NUCLEOTIDE SEQUENCE [LARGE SCALE GENOMIC DNA]</scope>
    <source>
        <strain evidence="3 4">Alt3</strain>
    </source>
</reference>
<name>A0ABY9JRP6_9ACTN</name>
<keyword evidence="4" id="KW-1185">Reference proteome</keyword>
<dbReference type="EMBL" id="CP120983">
    <property type="protein sequence ID" value="WLQ68716.1"/>
    <property type="molecule type" value="Genomic_DNA"/>
</dbReference>
<feature type="signal peptide" evidence="2">
    <location>
        <begin position="1"/>
        <end position="23"/>
    </location>
</feature>
<dbReference type="Proteomes" id="UP001224433">
    <property type="component" value="Chromosome"/>
</dbReference>
<dbReference type="RefSeq" id="WP_306105054.1">
    <property type="nucleotide sequence ID" value="NZ_CP120983.1"/>
</dbReference>